<dbReference type="AlphaFoldDB" id="A0A0U4EB04"/>
<dbReference type="PANTHER" id="PTHR43513">
    <property type="entry name" value="DIHYDROOROTATE DEHYDROGENASE B (NAD(+)), ELECTRON TRANSFER SUBUNIT"/>
    <property type="match status" value="1"/>
</dbReference>
<keyword evidence="9 12" id="KW-0411">Iron-sulfur</keyword>
<evidence type="ECO:0000259" key="13">
    <source>
        <dbReference type="PROSITE" id="PS51384"/>
    </source>
</evidence>
<keyword evidence="6 11" id="KW-0274">FAD</keyword>
<comment type="similarity">
    <text evidence="1">Belongs to the PyrK family.</text>
</comment>
<dbReference type="Gene3D" id="2.40.30.10">
    <property type="entry name" value="Translation factors"/>
    <property type="match status" value="1"/>
</dbReference>
<dbReference type="InterPro" id="IPR012165">
    <property type="entry name" value="Cyt_c3_hydrogenase_gsu"/>
</dbReference>
<evidence type="ECO:0000256" key="6">
    <source>
        <dbReference type="ARBA" id="ARBA00022827"/>
    </source>
</evidence>
<accession>A0A0U4EB04</accession>
<dbReference type="SUPFAM" id="SSF52343">
    <property type="entry name" value="Ferredoxin reductase-like, C-terminal NADP-linked domain"/>
    <property type="match status" value="1"/>
</dbReference>
<dbReference type="OrthoDB" id="9778346at2"/>
<evidence type="ECO:0000256" key="2">
    <source>
        <dbReference type="ARBA" id="ARBA00022448"/>
    </source>
</evidence>
<dbReference type="InterPro" id="IPR017927">
    <property type="entry name" value="FAD-bd_FR_type"/>
</dbReference>
<feature type="binding site" evidence="11">
    <location>
        <begin position="55"/>
        <end position="58"/>
    </location>
    <ligand>
        <name>FAD</name>
        <dbReference type="ChEBI" id="CHEBI:57692"/>
    </ligand>
</feature>
<dbReference type="InterPro" id="IPR019480">
    <property type="entry name" value="Dihydroorotate_DH_Fe-S-bd"/>
</dbReference>
<evidence type="ECO:0000313" key="15">
    <source>
        <dbReference type="Proteomes" id="UP000050331"/>
    </source>
</evidence>
<dbReference type="Proteomes" id="UP000050331">
    <property type="component" value="Chromosome"/>
</dbReference>
<dbReference type="SUPFAM" id="SSF63380">
    <property type="entry name" value="Riboflavin synthase domain-like"/>
    <property type="match status" value="1"/>
</dbReference>
<dbReference type="InterPro" id="IPR050353">
    <property type="entry name" value="PyrK_electron_transfer"/>
</dbReference>
<keyword evidence="2" id="KW-0813">Transport</keyword>
<feature type="binding site" evidence="11">
    <location>
        <begin position="77"/>
        <end position="78"/>
    </location>
    <ligand>
        <name>FAD</name>
        <dbReference type="ChEBI" id="CHEBI:57692"/>
    </ligand>
</feature>
<evidence type="ECO:0000256" key="3">
    <source>
        <dbReference type="ARBA" id="ARBA00022630"/>
    </source>
</evidence>
<protein>
    <submittedName>
        <fullName evidence="14">Dihydrdoorotate oxidase</fullName>
    </submittedName>
</protein>
<organism evidence="14 15">
    <name type="scientific">Lentibacillus amyloliquefaciens</name>
    <dbReference type="NCBI Taxonomy" id="1472767"/>
    <lineage>
        <taxon>Bacteria</taxon>
        <taxon>Bacillati</taxon>
        <taxon>Bacillota</taxon>
        <taxon>Bacilli</taxon>
        <taxon>Bacillales</taxon>
        <taxon>Bacillaceae</taxon>
        <taxon>Lentibacillus</taxon>
    </lineage>
</organism>
<evidence type="ECO:0000256" key="11">
    <source>
        <dbReference type="PIRSR" id="PIRSR006816-1"/>
    </source>
</evidence>
<keyword evidence="7" id="KW-0249">Electron transport</keyword>
<evidence type="ECO:0000256" key="10">
    <source>
        <dbReference type="ARBA" id="ARBA00034078"/>
    </source>
</evidence>
<dbReference type="PROSITE" id="PS51384">
    <property type="entry name" value="FAD_FR"/>
    <property type="match status" value="1"/>
</dbReference>
<dbReference type="RefSeq" id="WP_068441865.1">
    <property type="nucleotide sequence ID" value="NZ_CP013862.1"/>
</dbReference>
<dbReference type="InterPro" id="IPR017938">
    <property type="entry name" value="Riboflavin_synthase-like_b-brl"/>
</dbReference>
<dbReference type="Gene3D" id="2.10.240.10">
    <property type="entry name" value="Dihydroorotate dehydrogenase, electron transfer subunit"/>
    <property type="match status" value="1"/>
</dbReference>
<proteinExistence type="inferred from homology"/>
<dbReference type="PANTHER" id="PTHR43513:SF3">
    <property type="entry name" value="DIHYDROOROTATE DEHYDROGENASE B (NAD(+)), ELECTRON TRANSFER SUBUNIT-RELATED"/>
    <property type="match status" value="1"/>
</dbReference>
<evidence type="ECO:0000313" key="14">
    <source>
        <dbReference type="EMBL" id="ALX47737.1"/>
    </source>
</evidence>
<dbReference type="KEGG" id="lao:AOX59_03425"/>
<dbReference type="InterPro" id="IPR039261">
    <property type="entry name" value="FNR_nucleotide-bd"/>
</dbReference>
<gene>
    <name evidence="14" type="ORF">AOX59_03425</name>
</gene>
<reference evidence="14 15" key="1">
    <citation type="submission" date="2016-01" db="EMBL/GenBank/DDBJ databases">
        <title>Complete genome sequence of strain Lentibacillus amyloliquefaciens LAM0015T isolated from saline sediment.</title>
        <authorList>
            <person name="Wang J.-L."/>
            <person name="He M.-X."/>
        </authorList>
    </citation>
    <scope>NUCLEOTIDE SEQUENCE [LARGE SCALE GENOMIC DNA]</scope>
    <source>
        <strain evidence="14 15">LAM0015</strain>
    </source>
</reference>
<keyword evidence="8 12" id="KW-0408">Iron</keyword>
<evidence type="ECO:0000256" key="4">
    <source>
        <dbReference type="ARBA" id="ARBA00022714"/>
    </source>
</evidence>
<dbReference type="InterPro" id="IPR037117">
    <property type="entry name" value="Dihydroorotate_DH_ele_sf"/>
</dbReference>
<sequence>MKATSNLKVLSNKQLSRRYWHMAMDSSSIDEKIEPGQFFNIQSADNGSYTPLLRRPFSTFRINENSLEFLYKVEGPGTAKLSEYTPGDYINLLGPQGVPFSIKEGTDKILLLGRGVGIATLAALAQKAFNQGIQVYAVLSARSHDDLLAAEALKDYCTEVVHVTEEEQTSGVDNVREIMNNLITFYQIDAAYTCGSRRLSVLLQNIIKERNIDGEVALEEYMACGVGVCYSCVCDVVRNNTVYSVKSCEEGPVFPIDEVVFA</sequence>
<evidence type="ECO:0000256" key="12">
    <source>
        <dbReference type="PIRSR" id="PIRSR006816-2"/>
    </source>
</evidence>
<dbReference type="Pfam" id="PF10418">
    <property type="entry name" value="DHODB_Fe-S_bind"/>
    <property type="match status" value="1"/>
</dbReference>
<dbReference type="Gene3D" id="3.40.50.80">
    <property type="entry name" value="Nucleotide-binding domain of ferredoxin-NADP reductase (FNR) module"/>
    <property type="match status" value="1"/>
</dbReference>
<dbReference type="GO" id="GO:0006221">
    <property type="term" value="P:pyrimidine nucleotide biosynthetic process"/>
    <property type="evidence" value="ECO:0007669"/>
    <property type="project" value="InterPro"/>
</dbReference>
<feature type="binding site" evidence="12">
    <location>
        <position position="232"/>
    </location>
    <ligand>
        <name>[2Fe-2S] cluster</name>
        <dbReference type="ChEBI" id="CHEBI:190135"/>
    </ligand>
</feature>
<comment type="cofactor">
    <cofactor evidence="10">
        <name>[2Fe-2S] cluster</name>
        <dbReference type="ChEBI" id="CHEBI:190135"/>
    </cofactor>
</comment>
<keyword evidence="5 12" id="KW-0479">Metal-binding</keyword>
<dbReference type="CDD" id="cd06218">
    <property type="entry name" value="DHOD_e_trans"/>
    <property type="match status" value="1"/>
</dbReference>
<dbReference type="GO" id="GO:0050660">
    <property type="term" value="F:flavin adenine dinucleotide binding"/>
    <property type="evidence" value="ECO:0007669"/>
    <property type="project" value="InterPro"/>
</dbReference>
<evidence type="ECO:0000256" key="8">
    <source>
        <dbReference type="ARBA" id="ARBA00023004"/>
    </source>
</evidence>
<dbReference type="EMBL" id="CP013862">
    <property type="protein sequence ID" value="ALX47737.1"/>
    <property type="molecule type" value="Genomic_DNA"/>
</dbReference>
<dbReference type="GO" id="GO:0016491">
    <property type="term" value="F:oxidoreductase activity"/>
    <property type="evidence" value="ECO:0007669"/>
    <property type="project" value="InterPro"/>
</dbReference>
<dbReference type="GO" id="GO:0046872">
    <property type="term" value="F:metal ion binding"/>
    <property type="evidence" value="ECO:0007669"/>
    <property type="project" value="UniProtKB-KW"/>
</dbReference>
<feature type="binding site" evidence="12">
    <location>
        <position position="248"/>
    </location>
    <ligand>
        <name>[2Fe-2S] cluster</name>
        <dbReference type="ChEBI" id="CHEBI:190135"/>
    </ligand>
</feature>
<name>A0A0U4EB04_9BACI</name>
<feature type="binding site" evidence="12">
    <location>
        <position position="224"/>
    </location>
    <ligand>
        <name>[2Fe-2S] cluster</name>
        <dbReference type="ChEBI" id="CHEBI:190135"/>
    </ligand>
</feature>
<evidence type="ECO:0000256" key="5">
    <source>
        <dbReference type="ARBA" id="ARBA00022723"/>
    </source>
</evidence>
<evidence type="ECO:0000256" key="9">
    <source>
        <dbReference type="ARBA" id="ARBA00023014"/>
    </source>
</evidence>
<feature type="binding site" evidence="12">
    <location>
        <position position="229"/>
    </location>
    <ligand>
        <name>[2Fe-2S] cluster</name>
        <dbReference type="ChEBI" id="CHEBI:190135"/>
    </ligand>
</feature>
<comment type="cofactor">
    <cofactor evidence="11">
        <name>FAD</name>
        <dbReference type="ChEBI" id="CHEBI:57692"/>
    </cofactor>
    <text evidence="11">Binds 1 FAD per subunit.</text>
</comment>
<evidence type="ECO:0000256" key="7">
    <source>
        <dbReference type="ARBA" id="ARBA00022982"/>
    </source>
</evidence>
<dbReference type="STRING" id="1472767.AOX59_03425"/>
<dbReference type="PIRSF" id="PIRSF006816">
    <property type="entry name" value="Cyc3_hyd_g"/>
    <property type="match status" value="1"/>
</dbReference>
<comment type="cofactor">
    <cofactor evidence="12">
        <name>[2Fe-2S] cluster</name>
        <dbReference type="ChEBI" id="CHEBI:190135"/>
    </cofactor>
    <text evidence="12">Binds 1 [2Fe-2S] cluster per subunit.</text>
</comment>
<keyword evidence="3 11" id="KW-0285">Flavoprotein</keyword>
<keyword evidence="4 12" id="KW-0001">2Fe-2S</keyword>
<keyword evidence="15" id="KW-1185">Reference proteome</keyword>
<dbReference type="GO" id="GO:0051537">
    <property type="term" value="F:2 iron, 2 sulfur cluster binding"/>
    <property type="evidence" value="ECO:0007669"/>
    <property type="project" value="UniProtKB-KW"/>
</dbReference>
<feature type="domain" description="FAD-binding FR-type" evidence="13">
    <location>
        <begin position="2"/>
        <end position="102"/>
    </location>
</feature>
<evidence type="ECO:0000256" key="1">
    <source>
        <dbReference type="ARBA" id="ARBA00006422"/>
    </source>
</evidence>